<evidence type="ECO:0000313" key="3">
    <source>
        <dbReference type="EMBL" id="KIK31926.1"/>
    </source>
</evidence>
<feature type="coiled-coil region" evidence="1">
    <location>
        <begin position="150"/>
        <end position="177"/>
    </location>
</feature>
<keyword evidence="1" id="KW-0175">Coiled coil</keyword>
<evidence type="ECO:0000256" key="2">
    <source>
        <dbReference type="SAM" id="MobiDB-lite"/>
    </source>
</evidence>
<dbReference type="EMBL" id="KN836530">
    <property type="protein sequence ID" value="KIK31926.1"/>
    <property type="molecule type" value="Genomic_DNA"/>
</dbReference>
<feature type="region of interest" description="Disordered" evidence="2">
    <location>
        <begin position="1"/>
        <end position="26"/>
    </location>
</feature>
<name>A0A0C9ZRJ4_9AGAM</name>
<dbReference type="HOGENOM" id="CLU_840845_0_0_1"/>
<proteinExistence type="predicted"/>
<reference evidence="3 4" key="1">
    <citation type="submission" date="2014-04" db="EMBL/GenBank/DDBJ databases">
        <authorList>
            <consortium name="DOE Joint Genome Institute"/>
            <person name="Kuo A."/>
            <person name="Ruytinx J."/>
            <person name="Rineau F."/>
            <person name="Colpaert J."/>
            <person name="Kohler A."/>
            <person name="Nagy L.G."/>
            <person name="Floudas D."/>
            <person name="Copeland A."/>
            <person name="Barry K.W."/>
            <person name="Cichocki N."/>
            <person name="Veneault-Fourrey C."/>
            <person name="LaButti K."/>
            <person name="Lindquist E.A."/>
            <person name="Lipzen A."/>
            <person name="Lundell T."/>
            <person name="Morin E."/>
            <person name="Murat C."/>
            <person name="Sun H."/>
            <person name="Tunlid A."/>
            <person name="Henrissat B."/>
            <person name="Grigoriev I.V."/>
            <person name="Hibbett D.S."/>
            <person name="Martin F."/>
            <person name="Nordberg H.P."/>
            <person name="Cantor M.N."/>
            <person name="Hua S.X."/>
        </authorList>
    </citation>
    <scope>NUCLEOTIDE SEQUENCE [LARGE SCALE GENOMIC DNA]</scope>
    <source>
        <strain evidence="3 4">UH-Slu-Lm8-n1</strain>
    </source>
</reference>
<feature type="non-terminal residue" evidence="3">
    <location>
        <position position="331"/>
    </location>
</feature>
<dbReference type="AlphaFoldDB" id="A0A0C9ZRJ4"/>
<gene>
    <name evidence="3" type="ORF">CY34DRAFT_111179</name>
</gene>
<accession>A0A0C9ZRJ4</accession>
<dbReference type="InParanoid" id="A0A0C9ZRJ4"/>
<protein>
    <submittedName>
        <fullName evidence="3">Uncharacterized protein</fullName>
    </submittedName>
</protein>
<dbReference type="OrthoDB" id="2691973at2759"/>
<sequence length="331" mass="37424">MPPRKGKGKANESEGGPSTANTFKLDTRAVGATSDMQDPAERVSALDKKLESAVLGIGKINILGIGNDLVFGRYNDRALKMSEVNKMITSFEKHGMQWTKQENAIAIVIEATRLVEHQDLNGTWNSAETLPTIRFKDVKPIYLASGQHRVSALNKMLEKYKHDKKTLSKRIERLVDKDKLEADEVVEHEGLREKLGKVNGYLERMGQWGVIVYDIDILDGDKELGRHLSQNQVLHIYNETQEEQLVSILRDLRDAKEEGGKNAVTKCLDAQHLKATISKNTKLTKVLKHTRLMLVLMEDILPFGGHYRTRREFDVNWLSRSINVVMGAQIQ</sequence>
<dbReference type="Proteomes" id="UP000054485">
    <property type="component" value="Unassembled WGS sequence"/>
</dbReference>
<organism evidence="3 4">
    <name type="scientific">Suillus luteus UH-Slu-Lm8-n1</name>
    <dbReference type="NCBI Taxonomy" id="930992"/>
    <lineage>
        <taxon>Eukaryota</taxon>
        <taxon>Fungi</taxon>
        <taxon>Dikarya</taxon>
        <taxon>Basidiomycota</taxon>
        <taxon>Agaricomycotina</taxon>
        <taxon>Agaricomycetes</taxon>
        <taxon>Agaricomycetidae</taxon>
        <taxon>Boletales</taxon>
        <taxon>Suillineae</taxon>
        <taxon>Suillaceae</taxon>
        <taxon>Suillus</taxon>
    </lineage>
</organism>
<evidence type="ECO:0000313" key="4">
    <source>
        <dbReference type="Proteomes" id="UP000054485"/>
    </source>
</evidence>
<keyword evidence="4" id="KW-1185">Reference proteome</keyword>
<reference evidence="4" key="2">
    <citation type="submission" date="2015-01" db="EMBL/GenBank/DDBJ databases">
        <title>Evolutionary Origins and Diversification of the Mycorrhizal Mutualists.</title>
        <authorList>
            <consortium name="DOE Joint Genome Institute"/>
            <consortium name="Mycorrhizal Genomics Consortium"/>
            <person name="Kohler A."/>
            <person name="Kuo A."/>
            <person name="Nagy L.G."/>
            <person name="Floudas D."/>
            <person name="Copeland A."/>
            <person name="Barry K.W."/>
            <person name="Cichocki N."/>
            <person name="Veneault-Fourrey C."/>
            <person name="LaButti K."/>
            <person name="Lindquist E.A."/>
            <person name="Lipzen A."/>
            <person name="Lundell T."/>
            <person name="Morin E."/>
            <person name="Murat C."/>
            <person name="Riley R."/>
            <person name="Ohm R."/>
            <person name="Sun H."/>
            <person name="Tunlid A."/>
            <person name="Henrissat B."/>
            <person name="Grigoriev I.V."/>
            <person name="Hibbett D.S."/>
            <person name="Martin F."/>
        </authorList>
    </citation>
    <scope>NUCLEOTIDE SEQUENCE [LARGE SCALE GENOMIC DNA]</scope>
    <source>
        <strain evidence="4">UH-Slu-Lm8-n1</strain>
    </source>
</reference>
<evidence type="ECO:0000256" key="1">
    <source>
        <dbReference type="SAM" id="Coils"/>
    </source>
</evidence>